<evidence type="ECO:0000256" key="2">
    <source>
        <dbReference type="ARBA" id="ARBA00013064"/>
    </source>
</evidence>
<accession>A0A1H5Y2Q8</accession>
<evidence type="ECO:0000256" key="4">
    <source>
        <dbReference type="ARBA" id="ARBA00022912"/>
    </source>
</evidence>
<evidence type="ECO:0000256" key="1">
    <source>
        <dbReference type="ARBA" id="ARBA00011063"/>
    </source>
</evidence>
<sequence length="153" mass="16878">MTTRILFVCLGNICRSPAAEGVFRALMPEAVTDSAGTSDWHVGEPPYGPMQAAARARGYDISDLRARQFVAPDFDRFDLILGMDRGNIDRIERLRPARSQTPVRLFTDFAPETGATEVPDPYYTRDFDGALDLIERAAKGLRQAILAGAAFKI</sequence>
<dbReference type="OrthoDB" id="9784339at2"/>
<dbReference type="SUPFAM" id="SSF52788">
    <property type="entry name" value="Phosphotyrosine protein phosphatases I"/>
    <property type="match status" value="1"/>
</dbReference>
<evidence type="ECO:0000256" key="5">
    <source>
        <dbReference type="PIRSR" id="PIRSR617867-1"/>
    </source>
</evidence>
<dbReference type="CDD" id="cd16343">
    <property type="entry name" value="LMWPTP"/>
    <property type="match status" value="1"/>
</dbReference>
<comment type="similarity">
    <text evidence="1">Belongs to the low molecular weight phosphotyrosine protein phosphatase family.</text>
</comment>
<evidence type="ECO:0000256" key="3">
    <source>
        <dbReference type="ARBA" id="ARBA00022801"/>
    </source>
</evidence>
<dbReference type="Pfam" id="PF01451">
    <property type="entry name" value="LMWPc"/>
    <property type="match status" value="1"/>
</dbReference>
<proteinExistence type="inferred from homology"/>
<dbReference type="PANTHER" id="PTHR11717">
    <property type="entry name" value="LOW MOLECULAR WEIGHT PROTEIN TYROSINE PHOSPHATASE"/>
    <property type="match status" value="1"/>
</dbReference>
<feature type="active site" evidence="5">
    <location>
        <position position="15"/>
    </location>
</feature>
<keyword evidence="8" id="KW-1185">Reference proteome</keyword>
<evidence type="ECO:0000313" key="7">
    <source>
        <dbReference type="EMBL" id="SEG17977.1"/>
    </source>
</evidence>
<dbReference type="RefSeq" id="WP_104008812.1">
    <property type="nucleotide sequence ID" value="NZ_FNVD01000014.1"/>
</dbReference>
<feature type="active site" description="Proton donor" evidence="5">
    <location>
        <position position="120"/>
    </location>
</feature>
<evidence type="ECO:0000259" key="6">
    <source>
        <dbReference type="SMART" id="SM00226"/>
    </source>
</evidence>
<protein>
    <recommendedName>
        <fullName evidence="2">protein-tyrosine-phosphatase</fullName>
        <ecNumber evidence="2">3.1.3.48</ecNumber>
    </recommendedName>
</protein>
<dbReference type="InterPro" id="IPR050438">
    <property type="entry name" value="LMW_PTPase"/>
</dbReference>
<dbReference type="InterPro" id="IPR036196">
    <property type="entry name" value="Ptyr_pPase_sf"/>
</dbReference>
<dbReference type="Gene3D" id="3.40.50.2300">
    <property type="match status" value="1"/>
</dbReference>
<dbReference type="AlphaFoldDB" id="A0A1H5Y2Q8"/>
<dbReference type="EMBL" id="FNVD01000014">
    <property type="protein sequence ID" value="SEG17977.1"/>
    <property type="molecule type" value="Genomic_DNA"/>
</dbReference>
<feature type="domain" description="Phosphotyrosine protein phosphatase I" evidence="6">
    <location>
        <begin position="3"/>
        <end position="144"/>
    </location>
</feature>
<feature type="active site" description="Nucleophile" evidence="5">
    <location>
        <position position="9"/>
    </location>
</feature>
<organism evidence="7 8">
    <name type="scientific">Jhaorihella thermophila</name>
    <dbReference type="NCBI Taxonomy" id="488547"/>
    <lineage>
        <taxon>Bacteria</taxon>
        <taxon>Pseudomonadati</taxon>
        <taxon>Pseudomonadota</taxon>
        <taxon>Alphaproteobacteria</taxon>
        <taxon>Rhodobacterales</taxon>
        <taxon>Paracoccaceae</taxon>
        <taxon>Jhaorihella</taxon>
    </lineage>
</organism>
<dbReference type="InterPro" id="IPR023485">
    <property type="entry name" value="Ptyr_pPase"/>
</dbReference>
<dbReference type="EC" id="3.1.3.48" evidence="2"/>
<evidence type="ECO:0000313" key="8">
    <source>
        <dbReference type="Proteomes" id="UP000236742"/>
    </source>
</evidence>
<gene>
    <name evidence="7" type="ORF">SAMN05421751_11417</name>
</gene>
<dbReference type="PRINTS" id="PR00719">
    <property type="entry name" value="LMWPTPASE"/>
</dbReference>
<dbReference type="PANTHER" id="PTHR11717:SF7">
    <property type="entry name" value="LOW MOLECULAR WEIGHT PHOSPHOTYROSINE PROTEIN PHOSPHATASE"/>
    <property type="match status" value="1"/>
</dbReference>
<keyword evidence="4" id="KW-0904">Protein phosphatase</keyword>
<name>A0A1H5Y2Q8_9RHOB</name>
<dbReference type="Proteomes" id="UP000236742">
    <property type="component" value="Unassembled WGS sequence"/>
</dbReference>
<dbReference type="GO" id="GO:0004725">
    <property type="term" value="F:protein tyrosine phosphatase activity"/>
    <property type="evidence" value="ECO:0007669"/>
    <property type="project" value="UniProtKB-EC"/>
</dbReference>
<dbReference type="InterPro" id="IPR017867">
    <property type="entry name" value="Tyr_phospatase_low_mol_wt"/>
</dbReference>
<reference evidence="7 8" key="1">
    <citation type="submission" date="2016-10" db="EMBL/GenBank/DDBJ databases">
        <authorList>
            <person name="de Groot N.N."/>
        </authorList>
    </citation>
    <scope>NUCLEOTIDE SEQUENCE [LARGE SCALE GENOMIC DNA]</scope>
    <source>
        <strain evidence="7 8">DSM 23413</strain>
    </source>
</reference>
<keyword evidence="3" id="KW-0378">Hydrolase</keyword>
<dbReference type="SMART" id="SM00226">
    <property type="entry name" value="LMWPc"/>
    <property type="match status" value="1"/>
</dbReference>